<dbReference type="EMBL" id="JAULRT010000062">
    <property type="protein sequence ID" value="MDO3383840.1"/>
    <property type="molecule type" value="Genomic_DNA"/>
</dbReference>
<protein>
    <submittedName>
        <fullName evidence="2">Diguanylate cyclase</fullName>
    </submittedName>
</protein>
<proteinExistence type="predicted"/>
<sequence>MPLFTRTISKLLSPPCHYLLAMTAVLAFSGPLSASAQTLLRVNQTEHPLDAYAVGALRVALEYMEGDYQLDITQDPITQTRAIERLESDQMDVMWLSSNKQVEEQLLPVRFPLLKGLLGYRIFIINPESQSRFNRVESFSDLQELTFGQGAGWPDIEILQSNDLEVITTSKYDNLFYMVEGGRFDAFPRGVLEPWTELAARPDLPLAVEENLVLVYTLPFYLFVSPDKPELAQALHEGLDKALADGRFDQYFYGTDMIEDALTRSNLKSRQPFPLKNPSLSDQTPLDREGYWLRLEDL</sequence>
<comment type="caution">
    <text evidence="2">The sequence shown here is derived from an EMBL/GenBank/DDBJ whole genome shotgun (WGS) entry which is preliminary data.</text>
</comment>
<keyword evidence="3" id="KW-1185">Reference proteome</keyword>
<evidence type="ECO:0000313" key="2">
    <source>
        <dbReference type="EMBL" id="MDO3383840.1"/>
    </source>
</evidence>
<dbReference type="Proteomes" id="UP001168380">
    <property type="component" value="Unassembled WGS sequence"/>
</dbReference>
<dbReference type="SUPFAM" id="SSF53850">
    <property type="entry name" value="Periplasmic binding protein-like II"/>
    <property type="match status" value="1"/>
</dbReference>
<dbReference type="RefSeq" id="WP_302714904.1">
    <property type="nucleotide sequence ID" value="NZ_JAULRT010000062.1"/>
</dbReference>
<evidence type="ECO:0000313" key="3">
    <source>
        <dbReference type="Proteomes" id="UP001168380"/>
    </source>
</evidence>
<accession>A0ABT8TIB9</accession>
<gene>
    <name evidence="2" type="ORF">QWI16_16775</name>
</gene>
<feature type="chain" id="PRO_5046280296" evidence="1">
    <location>
        <begin position="35"/>
        <end position="298"/>
    </location>
</feature>
<evidence type="ECO:0000256" key="1">
    <source>
        <dbReference type="SAM" id="SignalP"/>
    </source>
</evidence>
<feature type="signal peptide" evidence="1">
    <location>
        <begin position="1"/>
        <end position="34"/>
    </location>
</feature>
<keyword evidence="1" id="KW-0732">Signal</keyword>
<reference evidence="2" key="1">
    <citation type="submission" date="2023-07" db="EMBL/GenBank/DDBJ databases">
        <title>Gilvimarinus algae sp. nov., isolated from the surface of Kelp.</title>
        <authorList>
            <person name="Sun Y.Y."/>
            <person name="Gong Y."/>
            <person name="Du Z.J."/>
        </authorList>
    </citation>
    <scope>NUCLEOTIDE SEQUENCE</scope>
    <source>
        <strain evidence="2">SDUM040014</strain>
    </source>
</reference>
<dbReference type="Gene3D" id="3.40.190.10">
    <property type="entry name" value="Periplasmic binding protein-like II"/>
    <property type="match status" value="2"/>
</dbReference>
<organism evidence="2 3">
    <name type="scientific">Gilvimarinus algae</name>
    <dbReference type="NCBI Taxonomy" id="3058037"/>
    <lineage>
        <taxon>Bacteria</taxon>
        <taxon>Pseudomonadati</taxon>
        <taxon>Pseudomonadota</taxon>
        <taxon>Gammaproteobacteria</taxon>
        <taxon>Cellvibrionales</taxon>
        <taxon>Cellvibrionaceae</taxon>
        <taxon>Gilvimarinus</taxon>
    </lineage>
</organism>
<name>A0ABT8TIB9_9GAMM</name>